<comment type="caution">
    <text evidence="7">The sequence shown here is derived from an EMBL/GenBank/DDBJ whole genome shotgun (WGS) entry which is preliminary data.</text>
</comment>
<dbReference type="GO" id="GO:0006421">
    <property type="term" value="P:asparaginyl-tRNA aminoacylation"/>
    <property type="evidence" value="ECO:0007669"/>
    <property type="project" value="TreeGrafter"/>
</dbReference>
<protein>
    <submittedName>
        <fullName evidence="7">19802_t:CDS:1</fullName>
    </submittedName>
</protein>
<keyword evidence="8" id="KW-1185">Reference proteome</keyword>
<dbReference type="PANTHER" id="PTHR22594:SF34">
    <property type="entry name" value="ASPARAGINE--TRNA LIGASE, MITOCHONDRIAL-RELATED"/>
    <property type="match status" value="1"/>
</dbReference>
<evidence type="ECO:0000256" key="5">
    <source>
        <dbReference type="ARBA" id="ARBA00023146"/>
    </source>
</evidence>
<evidence type="ECO:0000313" key="8">
    <source>
        <dbReference type="Proteomes" id="UP001153678"/>
    </source>
</evidence>
<dbReference type="EMBL" id="CAMKVN010020728">
    <property type="protein sequence ID" value="CAI2199246.1"/>
    <property type="molecule type" value="Genomic_DNA"/>
</dbReference>
<keyword evidence="1" id="KW-0436">Ligase</keyword>
<proteinExistence type="predicted"/>
<evidence type="ECO:0000256" key="2">
    <source>
        <dbReference type="ARBA" id="ARBA00022741"/>
    </source>
</evidence>
<keyword evidence="2" id="KW-0547">Nucleotide-binding</keyword>
<dbReference type="GO" id="GO:0004816">
    <property type="term" value="F:asparagine-tRNA ligase activity"/>
    <property type="evidence" value="ECO:0007669"/>
    <property type="project" value="TreeGrafter"/>
</dbReference>
<dbReference type="GO" id="GO:0005524">
    <property type="term" value="F:ATP binding"/>
    <property type="evidence" value="ECO:0007669"/>
    <property type="project" value="UniProtKB-KW"/>
</dbReference>
<evidence type="ECO:0000313" key="7">
    <source>
        <dbReference type="EMBL" id="CAI2199246.1"/>
    </source>
</evidence>
<dbReference type="SUPFAM" id="SSF55681">
    <property type="entry name" value="Class II aaRS and biotin synthetases"/>
    <property type="match status" value="1"/>
</dbReference>
<dbReference type="AlphaFoldDB" id="A0A9W4X086"/>
<dbReference type="GO" id="GO:0005739">
    <property type="term" value="C:mitochondrion"/>
    <property type="evidence" value="ECO:0007669"/>
    <property type="project" value="TreeGrafter"/>
</dbReference>
<dbReference type="PANTHER" id="PTHR22594">
    <property type="entry name" value="ASPARTYL/LYSYL-TRNA SYNTHETASE"/>
    <property type="match status" value="1"/>
</dbReference>
<keyword evidence="3" id="KW-0067">ATP-binding</keyword>
<evidence type="ECO:0000259" key="6">
    <source>
        <dbReference type="PROSITE" id="PS50862"/>
    </source>
</evidence>
<dbReference type="Gene3D" id="3.30.930.10">
    <property type="entry name" value="Bira Bifunctional Protein, Domain 2"/>
    <property type="match status" value="1"/>
</dbReference>
<evidence type="ECO:0000256" key="1">
    <source>
        <dbReference type="ARBA" id="ARBA00022598"/>
    </source>
</evidence>
<gene>
    <name evidence="7" type="ORF">FWILDA_LOCUS18978</name>
</gene>
<dbReference type="InterPro" id="IPR045864">
    <property type="entry name" value="aa-tRNA-synth_II/BPL/LPL"/>
</dbReference>
<reference evidence="7" key="1">
    <citation type="submission" date="2022-08" db="EMBL/GenBank/DDBJ databases">
        <authorList>
            <person name="Kallberg Y."/>
            <person name="Tangrot J."/>
            <person name="Rosling A."/>
        </authorList>
    </citation>
    <scope>NUCLEOTIDE SEQUENCE</scope>
    <source>
        <strain evidence="7">Wild A</strain>
    </source>
</reference>
<sequence>KAQKIGLDFHNLSWYFDLRKFGYAPSAGFGLGLERLLMFLGAAENIRDVIPFPRYPQHLEG</sequence>
<feature type="non-terminal residue" evidence="7">
    <location>
        <position position="1"/>
    </location>
</feature>
<dbReference type="Pfam" id="PF00152">
    <property type="entry name" value="tRNA-synt_2"/>
    <property type="match status" value="1"/>
</dbReference>
<accession>A0A9W4X086</accession>
<dbReference type="InterPro" id="IPR006195">
    <property type="entry name" value="aa-tRNA-synth_II"/>
</dbReference>
<evidence type="ECO:0000256" key="3">
    <source>
        <dbReference type="ARBA" id="ARBA00022840"/>
    </source>
</evidence>
<dbReference type="Proteomes" id="UP001153678">
    <property type="component" value="Unassembled WGS sequence"/>
</dbReference>
<dbReference type="OrthoDB" id="1931232at2759"/>
<evidence type="ECO:0000256" key="4">
    <source>
        <dbReference type="ARBA" id="ARBA00022917"/>
    </source>
</evidence>
<dbReference type="InterPro" id="IPR004364">
    <property type="entry name" value="Aa-tRNA-synt_II"/>
</dbReference>
<organism evidence="7 8">
    <name type="scientific">Funneliformis geosporum</name>
    <dbReference type="NCBI Taxonomy" id="1117311"/>
    <lineage>
        <taxon>Eukaryota</taxon>
        <taxon>Fungi</taxon>
        <taxon>Fungi incertae sedis</taxon>
        <taxon>Mucoromycota</taxon>
        <taxon>Glomeromycotina</taxon>
        <taxon>Glomeromycetes</taxon>
        <taxon>Glomerales</taxon>
        <taxon>Glomeraceae</taxon>
        <taxon>Funneliformis</taxon>
    </lineage>
</organism>
<name>A0A9W4X086_9GLOM</name>
<keyword evidence="4" id="KW-0648">Protein biosynthesis</keyword>
<dbReference type="PROSITE" id="PS50862">
    <property type="entry name" value="AA_TRNA_LIGASE_II"/>
    <property type="match status" value="1"/>
</dbReference>
<feature type="domain" description="Aminoacyl-transfer RNA synthetases class-II family profile" evidence="6">
    <location>
        <begin position="1"/>
        <end position="51"/>
    </location>
</feature>
<keyword evidence="5" id="KW-0030">Aminoacyl-tRNA synthetase</keyword>